<dbReference type="SUPFAM" id="SSF50475">
    <property type="entry name" value="FMN-binding split barrel"/>
    <property type="match status" value="1"/>
</dbReference>
<protein>
    <submittedName>
        <fullName evidence="1">Pyridoxamine 5'-phosphate oxidase family protein</fullName>
    </submittedName>
</protein>
<dbReference type="Proteomes" id="UP001589709">
    <property type="component" value="Unassembled WGS sequence"/>
</dbReference>
<name>A0ABV5MYM3_9ACTN</name>
<evidence type="ECO:0000313" key="1">
    <source>
        <dbReference type="EMBL" id="MFB9463133.1"/>
    </source>
</evidence>
<dbReference type="Gene3D" id="2.30.110.10">
    <property type="entry name" value="Electron Transport, Fmn-binding Protein, Chain A"/>
    <property type="match status" value="1"/>
</dbReference>
<dbReference type="EMBL" id="JBHMCY010000015">
    <property type="protein sequence ID" value="MFB9463133.1"/>
    <property type="molecule type" value="Genomic_DNA"/>
</dbReference>
<proteinExistence type="predicted"/>
<organism evidence="1 2">
    <name type="scientific">Streptomyces cinereospinus</name>
    <dbReference type="NCBI Taxonomy" id="285561"/>
    <lineage>
        <taxon>Bacteria</taxon>
        <taxon>Bacillati</taxon>
        <taxon>Actinomycetota</taxon>
        <taxon>Actinomycetes</taxon>
        <taxon>Kitasatosporales</taxon>
        <taxon>Streptomycetaceae</taxon>
        <taxon>Streptomyces</taxon>
    </lineage>
</organism>
<keyword evidence="2" id="KW-1185">Reference proteome</keyword>
<reference evidence="1 2" key="1">
    <citation type="submission" date="2024-09" db="EMBL/GenBank/DDBJ databases">
        <authorList>
            <person name="Sun Q."/>
            <person name="Mori K."/>
        </authorList>
    </citation>
    <scope>NUCLEOTIDE SEQUENCE [LARGE SCALE GENOMIC DNA]</scope>
    <source>
        <strain evidence="1 2">JCM 6917</strain>
    </source>
</reference>
<dbReference type="RefSeq" id="WP_381345020.1">
    <property type="nucleotide sequence ID" value="NZ_JBHMCY010000015.1"/>
</dbReference>
<sequence length="181" mass="20537">MPTVEVDSFTDLQDTFFSYVRDIKYATMITVDRRNRPRARVLLPVWEVVDGRPVGWLAVYRTPVKTAHLAHSPHTTYSYWNPRQNTVHVDALSTWAEAPADRRHAWDLYLQGSPPGVGYDPVHFWRGGPEDPGYHVIRIDPWRVQLVRGSDLRSTIWRPAAAGGDALPDAADGLARASRRP</sequence>
<accession>A0ABV5MYM3</accession>
<gene>
    <name evidence="1" type="ORF">ACFF45_10555</name>
</gene>
<evidence type="ECO:0000313" key="2">
    <source>
        <dbReference type="Proteomes" id="UP001589709"/>
    </source>
</evidence>
<comment type="caution">
    <text evidence="1">The sequence shown here is derived from an EMBL/GenBank/DDBJ whole genome shotgun (WGS) entry which is preliminary data.</text>
</comment>
<dbReference type="InterPro" id="IPR012349">
    <property type="entry name" value="Split_barrel_FMN-bd"/>
</dbReference>